<evidence type="ECO:0000313" key="2">
    <source>
        <dbReference type="EMBL" id="PJA46375.1"/>
    </source>
</evidence>
<comment type="caution">
    <text evidence="2">The sequence shown here is derived from an EMBL/GenBank/DDBJ whole genome shotgun (WGS) entry which is preliminary data.</text>
</comment>
<gene>
    <name evidence="2" type="ORF">CO172_03725</name>
</gene>
<feature type="non-terminal residue" evidence="2">
    <location>
        <position position="402"/>
    </location>
</feature>
<dbReference type="Pfam" id="PF13482">
    <property type="entry name" value="RNase_H_2"/>
    <property type="match status" value="1"/>
</dbReference>
<organism evidence="2 3">
    <name type="scientific">Candidatus Uhrbacteria bacterium CG_4_9_14_3_um_filter_36_7</name>
    <dbReference type="NCBI Taxonomy" id="1975033"/>
    <lineage>
        <taxon>Bacteria</taxon>
        <taxon>Candidatus Uhriibacteriota</taxon>
    </lineage>
</organism>
<dbReference type="Gene3D" id="3.90.320.10">
    <property type="match status" value="1"/>
</dbReference>
<dbReference type="InterPro" id="IPR011604">
    <property type="entry name" value="PDDEXK-like_dom_sf"/>
</dbReference>
<dbReference type="InterPro" id="IPR019993">
    <property type="entry name" value="RecB_nuclease_TM0106_put"/>
</dbReference>
<evidence type="ECO:0000259" key="1">
    <source>
        <dbReference type="Pfam" id="PF13482"/>
    </source>
</evidence>
<proteinExistence type="predicted"/>
<dbReference type="NCBIfam" id="TIGR03491">
    <property type="entry name" value="TM0106 family RecB-like putative nuclease"/>
    <property type="match status" value="1"/>
</dbReference>
<protein>
    <recommendedName>
        <fullName evidence="1">YprB ribonuclease H-like domain-containing protein</fullName>
    </recommendedName>
</protein>
<reference evidence="3" key="1">
    <citation type="submission" date="2017-09" db="EMBL/GenBank/DDBJ databases">
        <title>Depth-based differentiation of microbial function through sediment-hosted aquifers and enrichment of novel symbionts in the deep terrestrial subsurface.</title>
        <authorList>
            <person name="Probst A.J."/>
            <person name="Ladd B."/>
            <person name="Jarett J.K."/>
            <person name="Geller-Mcgrath D.E."/>
            <person name="Sieber C.M.K."/>
            <person name="Emerson J.B."/>
            <person name="Anantharaman K."/>
            <person name="Thomas B.C."/>
            <person name="Malmstrom R."/>
            <person name="Stieglmeier M."/>
            <person name="Klingl A."/>
            <person name="Woyke T."/>
            <person name="Ryan C.M."/>
            <person name="Banfield J.F."/>
        </authorList>
    </citation>
    <scope>NUCLEOTIDE SEQUENCE [LARGE SCALE GENOMIC DNA]</scope>
</reference>
<dbReference type="AlphaFoldDB" id="A0A2M7XET1"/>
<dbReference type="EMBL" id="PFWS01000060">
    <property type="protein sequence ID" value="PJA46375.1"/>
    <property type="molecule type" value="Genomic_DNA"/>
</dbReference>
<name>A0A2M7XET1_9BACT</name>
<evidence type="ECO:0000313" key="3">
    <source>
        <dbReference type="Proteomes" id="UP000229749"/>
    </source>
</evidence>
<sequence>MESSDLKHRIISEKTFFHYLKCPNWIYHKAHTDEEKMIQPLQEQLIDDGLLIEKQREVLGDRLDLIEIEIEDPEKAFEETLKAMREGHQTIFHGALLYGHWIGHPDILEKVEGKSRLGDYYYVAADIKRSRTLRNDYKFQGCFYAELLEQIQGIKPLQGYIMTPDRVLLSYLIESFETSYKLTLHEIERILAGDKPAHFLTSGCKQSPWFSICKEESQLYSDLSLLNHIWREEIALFKKCGIESVRDLATYSDAKIKKQCPFFEKERLFWLRDQAKALTSGEYIIKQAIFFKESSVELYFDIESDPLRDFDYLFGLLVNQKNKLKYHGFIAKKPEEEAKMWYTFIKCIESFPDAPIYHYGWFEREVIHRFSMRYETPESVKHSLEENMIDLLNLIRPAVIFP</sequence>
<feature type="domain" description="YprB ribonuclease H-like" evidence="1">
    <location>
        <begin position="298"/>
        <end position="396"/>
    </location>
</feature>
<dbReference type="InterPro" id="IPR038720">
    <property type="entry name" value="YprB_RNase_H-like_dom"/>
</dbReference>
<accession>A0A2M7XET1</accession>
<dbReference type="Proteomes" id="UP000229749">
    <property type="component" value="Unassembled WGS sequence"/>
</dbReference>